<reference evidence="1" key="1">
    <citation type="journal article" date="2014" name="Front. Microbiol.">
        <title>High frequency of phylogenetically diverse reductive dehalogenase-homologous genes in deep subseafloor sedimentary metagenomes.</title>
        <authorList>
            <person name="Kawai M."/>
            <person name="Futagami T."/>
            <person name="Toyoda A."/>
            <person name="Takaki Y."/>
            <person name="Nishi S."/>
            <person name="Hori S."/>
            <person name="Arai W."/>
            <person name="Tsubouchi T."/>
            <person name="Morono Y."/>
            <person name="Uchiyama I."/>
            <person name="Ito T."/>
            <person name="Fujiyama A."/>
            <person name="Inagaki F."/>
            <person name="Takami H."/>
        </authorList>
    </citation>
    <scope>NUCLEOTIDE SEQUENCE</scope>
    <source>
        <strain evidence="1">Expedition CK06-06</strain>
    </source>
</reference>
<organism evidence="1">
    <name type="scientific">marine sediment metagenome</name>
    <dbReference type="NCBI Taxonomy" id="412755"/>
    <lineage>
        <taxon>unclassified sequences</taxon>
        <taxon>metagenomes</taxon>
        <taxon>ecological metagenomes</taxon>
    </lineage>
</organism>
<accession>X1J1B6</accession>
<dbReference type="AlphaFoldDB" id="X1J1B6"/>
<gene>
    <name evidence="1" type="ORF">S03H2_58312</name>
</gene>
<name>X1J1B6_9ZZZZ</name>
<sequence length="215" mass="23292">ISWRTMFTQCSSLWHDLSNAEKQSWESAARPLHMTGYAWYISQCLRPNPGIYLPLAGGTMSGNIDMDTLRILKLPAPVADEEPSRKSELDTLSALVPTLIAAHALLSTGVHGVSTATVARRTLGNYSGDDTANRAITHGLGANPVLVFLVETAGSGRFSFFIRGRGLIFTWWTGGNSAIFVVNGSNANDFYVGNAANYTDSANALLHSYYWVAFA</sequence>
<feature type="non-terminal residue" evidence="1">
    <location>
        <position position="1"/>
    </location>
</feature>
<comment type="caution">
    <text evidence="1">The sequence shown here is derived from an EMBL/GenBank/DDBJ whole genome shotgun (WGS) entry which is preliminary data.</text>
</comment>
<protein>
    <submittedName>
        <fullName evidence="1">Uncharacterized protein</fullName>
    </submittedName>
</protein>
<proteinExistence type="predicted"/>
<evidence type="ECO:0000313" key="1">
    <source>
        <dbReference type="EMBL" id="GAH87777.1"/>
    </source>
</evidence>
<dbReference type="EMBL" id="BARU01037414">
    <property type="protein sequence ID" value="GAH87777.1"/>
    <property type="molecule type" value="Genomic_DNA"/>
</dbReference>